<dbReference type="AlphaFoldDB" id="A0A431W070"/>
<evidence type="ECO:0000313" key="7">
    <source>
        <dbReference type="Proteomes" id="UP000282060"/>
    </source>
</evidence>
<evidence type="ECO:0000256" key="3">
    <source>
        <dbReference type="PIRSR" id="PIRSR603782-1"/>
    </source>
</evidence>
<dbReference type="InterPro" id="IPR003782">
    <property type="entry name" value="SCO1/SenC"/>
</dbReference>
<feature type="disulfide bond" description="Redox-active" evidence="4">
    <location>
        <begin position="84"/>
        <end position="88"/>
    </location>
</feature>
<dbReference type="CDD" id="cd02968">
    <property type="entry name" value="SCO"/>
    <property type="match status" value="1"/>
</dbReference>
<dbReference type="GO" id="GO:0046872">
    <property type="term" value="F:metal ion binding"/>
    <property type="evidence" value="ECO:0007669"/>
    <property type="project" value="UniProtKB-KW"/>
</dbReference>
<keyword evidence="2 3" id="KW-0186">Copper</keyword>
<keyword evidence="4" id="KW-1015">Disulfide bond</keyword>
<dbReference type="OrthoDB" id="9790194at2"/>
<evidence type="ECO:0000256" key="2">
    <source>
        <dbReference type="ARBA" id="ARBA00023008"/>
    </source>
</evidence>
<feature type="binding site" evidence="3">
    <location>
        <position position="88"/>
    </location>
    <ligand>
        <name>Cu cation</name>
        <dbReference type="ChEBI" id="CHEBI:23378"/>
    </ligand>
</feature>
<name>A0A431W070_9GAMM</name>
<reference evidence="6 7" key="1">
    <citation type="submission" date="2018-12" db="EMBL/GenBank/DDBJ databases">
        <authorList>
            <person name="Yu L."/>
        </authorList>
    </citation>
    <scope>NUCLEOTIDE SEQUENCE [LARGE SCALE GENOMIC DNA]</scope>
    <source>
        <strain evidence="6 7">HAW-EB5</strain>
    </source>
</reference>
<dbReference type="Proteomes" id="UP000282060">
    <property type="component" value="Unassembled WGS sequence"/>
</dbReference>
<evidence type="ECO:0000259" key="5">
    <source>
        <dbReference type="PROSITE" id="PS51352"/>
    </source>
</evidence>
<evidence type="ECO:0000256" key="1">
    <source>
        <dbReference type="ARBA" id="ARBA00010996"/>
    </source>
</evidence>
<protein>
    <submittedName>
        <fullName evidence="6">SCO family protein</fullName>
    </submittedName>
</protein>
<dbReference type="PANTHER" id="PTHR12151">
    <property type="entry name" value="ELECTRON TRANSPORT PROTIN SCO1/SENC FAMILY MEMBER"/>
    <property type="match status" value="1"/>
</dbReference>
<feature type="binding site" evidence="3">
    <location>
        <position position="170"/>
    </location>
    <ligand>
        <name>Cu cation</name>
        <dbReference type="ChEBI" id="CHEBI:23378"/>
    </ligand>
</feature>
<dbReference type="EMBL" id="RXNV01000011">
    <property type="protein sequence ID" value="RTR28921.1"/>
    <property type="molecule type" value="Genomic_DNA"/>
</dbReference>
<dbReference type="PANTHER" id="PTHR12151:SF25">
    <property type="entry name" value="LINALOOL DEHYDRATASE_ISOMERASE DOMAIN-CONTAINING PROTEIN"/>
    <property type="match status" value="1"/>
</dbReference>
<proteinExistence type="inferred from homology"/>
<evidence type="ECO:0000256" key="4">
    <source>
        <dbReference type="PIRSR" id="PIRSR603782-2"/>
    </source>
</evidence>
<comment type="similarity">
    <text evidence="1">Belongs to the SCO1/2 family.</text>
</comment>
<dbReference type="Gene3D" id="3.40.30.10">
    <property type="entry name" value="Glutaredoxin"/>
    <property type="match status" value="1"/>
</dbReference>
<dbReference type="Pfam" id="PF02630">
    <property type="entry name" value="SCO1-SenC"/>
    <property type="match status" value="1"/>
</dbReference>
<sequence>MNKRLTRVVAVLLAVVIVGLGSFTALQFQSMIAEDNQIELSNSFIYPTPKRLPQFKLMEQHGTPFTNADLKGKWSLFFIGYTSCPDVCPTTMAKLTAAYPELLESADLQVIFLSVDPQRDTQEKLLSYMDFFNPKFIALTGDHTQLFPLTRGLGFVYAMVGDGENYQIDHSASMALISPEGENIAIIKPKSLTPGTLPQITSQALISDIHQIIQIKNG</sequence>
<organism evidence="6 7">
    <name type="scientific">Shewanella atlantica</name>
    <dbReference type="NCBI Taxonomy" id="271099"/>
    <lineage>
        <taxon>Bacteria</taxon>
        <taxon>Pseudomonadati</taxon>
        <taxon>Pseudomonadota</taxon>
        <taxon>Gammaproteobacteria</taxon>
        <taxon>Alteromonadales</taxon>
        <taxon>Shewanellaceae</taxon>
        <taxon>Shewanella</taxon>
    </lineage>
</organism>
<dbReference type="PROSITE" id="PS51352">
    <property type="entry name" value="THIOREDOXIN_2"/>
    <property type="match status" value="1"/>
</dbReference>
<dbReference type="RefSeq" id="WP_126507417.1">
    <property type="nucleotide sequence ID" value="NZ_RXNV01000011.1"/>
</dbReference>
<feature type="binding site" evidence="3">
    <location>
        <position position="84"/>
    </location>
    <ligand>
        <name>Cu cation</name>
        <dbReference type="ChEBI" id="CHEBI:23378"/>
    </ligand>
</feature>
<dbReference type="SUPFAM" id="SSF52833">
    <property type="entry name" value="Thioredoxin-like"/>
    <property type="match status" value="1"/>
</dbReference>
<evidence type="ECO:0000313" key="6">
    <source>
        <dbReference type="EMBL" id="RTR28921.1"/>
    </source>
</evidence>
<feature type="domain" description="Thioredoxin" evidence="5">
    <location>
        <begin position="46"/>
        <end position="214"/>
    </location>
</feature>
<dbReference type="InterPro" id="IPR013766">
    <property type="entry name" value="Thioredoxin_domain"/>
</dbReference>
<comment type="caution">
    <text evidence="6">The sequence shown here is derived from an EMBL/GenBank/DDBJ whole genome shotgun (WGS) entry which is preliminary data.</text>
</comment>
<keyword evidence="7" id="KW-1185">Reference proteome</keyword>
<keyword evidence="3" id="KW-0479">Metal-binding</keyword>
<gene>
    <name evidence="6" type="ORF">EKG39_18260</name>
</gene>
<accession>A0A431W070</accession>
<dbReference type="InterPro" id="IPR036249">
    <property type="entry name" value="Thioredoxin-like_sf"/>
</dbReference>